<comment type="caution">
    <text evidence="1">The sequence shown here is derived from an EMBL/GenBank/DDBJ whole genome shotgun (WGS) entry which is preliminary data.</text>
</comment>
<keyword evidence="2" id="KW-1185">Reference proteome</keyword>
<reference evidence="2" key="1">
    <citation type="journal article" date="2019" name="Int. J. Syst. Evol. Microbiol.">
        <title>The Global Catalogue of Microorganisms (GCM) 10K type strain sequencing project: providing services to taxonomists for standard genome sequencing and annotation.</title>
        <authorList>
            <consortium name="The Broad Institute Genomics Platform"/>
            <consortium name="The Broad Institute Genome Sequencing Center for Infectious Disease"/>
            <person name="Wu L."/>
            <person name="Ma J."/>
        </authorList>
    </citation>
    <scope>NUCLEOTIDE SEQUENCE [LARGE SCALE GENOMIC DNA]</scope>
    <source>
        <strain evidence="2">JCM 3399</strain>
    </source>
</reference>
<accession>A0ABQ2VJJ1</accession>
<dbReference type="RefSeq" id="WP_189305462.1">
    <property type="nucleotide sequence ID" value="NZ_BMRP01000029.1"/>
</dbReference>
<evidence type="ECO:0000313" key="1">
    <source>
        <dbReference type="EMBL" id="GGU86929.1"/>
    </source>
</evidence>
<sequence length="67" mass="7280">MSEVEDRILSLIDNVTSVDEPRLSLLPLRETHATVELLQLLTKGNGEGAFAARHLAGNLGRRMPAAD</sequence>
<organism evidence="1 2">
    <name type="scientific">Streptomyces albospinus</name>
    <dbReference type="NCBI Taxonomy" id="285515"/>
    <lineage>
        <taxon>Bacteria</taxon>
        <taxon>Bacillati</taxon>
        <taxon>Actinomycetota</taxon>
        <taxon>Actinomycetes</taxon>
        <taxon>Kitasatosporales</taxon>
        <taxon>Streptomycetaceae</taxon>
        <taxon>Streptomyces</taxon>
    </lineage>
</organism>
<dbReference type="Proteomes" id="UP000654471">
    <property type="component" value="Unassembled WGS sequence"/>
</dbReference>
<dbReference type="EMBL" id="BMRP01000029">
    <property type="protein sequence ID" value="GGU86929.1"/>
    <property type="molecule type" value="Genomic_DNA"/>
</dbReference>
<proteinExistence type="predicted"/>
<evidence type="ECO:0000313" key="2">
    <source>
        <dbReference type="Proteomes" id="UP000654471"/>
    </source>
</evidence>
<gene>
    <name evidence="1" type="ORF">GCM10010211_61260</name>
</gene>
<name>A0ABQ2VJJ1_9ACTN</name>
<protein>
    <submittedName>
        <fullName evidence="1">Uncharacterized protein</fullName>
    </submittedName>
</protein>